<gene>
    <name evidence="8" type="ORF">DMA12_27425</name>
</gene>
<dbReference type="InterPro" id="IPR011010">
    <property type="entry name" value="DNA_brk_join_enz"/>
</dbReference>
<keyword evidence="4" id="KW-0233">DNA recombination</keyword>
<sequence length="391" mass="44342">MDPRDGETRFDDFAEEWLAAVAPRLELNTVAKYRSFLDTQLLPQWKAWPLIAIFNGYVEIERWLSELHEDYAESSVSSYFALFSTILNAAVRARMIPANPCSGVRVSKGEFDAERLVATPAQALRAAMRLYELGLGMRGFVLCLMDFYTGARWGELVGQQRHEYDSERRGIDIRTPLKEVSGKVYKGGRKSDDHHSDGRQRPPTRRGNSRPKKGRTKTPAGTRFVALPPGIAVLYEELMDSHREPFVLCTPEGYPWRRSNFRIRFWRPAWDGVELDDPGAGERRPPILPTFTFHEGRHTHSTWLTEDGIPEVARRARLGQKMKGIARVYDHVTPAMVNQILDALEERWLRSLASLYPGERAKLVSWFPHLRSQRAIGPGPGAVAGSSPTDS</sequence>
<dbReference type="GO" id="GO:0006310">
    <property type="term" value="P:DNA recombination"/>
    <property type="evidence" value="ECO:0007669"/>
    <property type="project" value="UniProtKB-KW"/>
</dbReference>
<protein>
    <submittedName>
        <fullName evidence="8">Integrase</fullName>
    </submittedName>
</protein>
<feature type="domain" description="Core-binding (CB)" evidence="7">
    <location>
        <begin position="8"/>
        <end position="91"/>
    </location>
</feature>
<evidence type="ECO:0000256" key="1">
    <source>
        <dbReference type="ARBA" id="ARBA00008857"/>
    </source>
</evidence>
<dbReference type="PROSITE" id="PS51900">
    <property type="entry name" value="CB"/>
    <property type="match status" value="1"/>
</dbReference>
<evidence type="ECO:0000313" key="9">
    <source>
        <dbReference type="Proteomes" id="UP000286716"/>
    </source>
</evidence>
<organism evidence="8 9">
    <name type="scientific">Amycolatopsis balhimycina DSM 5908</name>
    <dbReference type="NCBI Taxonomy" id="1081091"/>
    <lineage>
        <taxon>Bacteria</taxon>
        <taxon>Bacillati</taxon>
        <taxon>Actinomycetota</taxon>
        <taxon>Actinomycetes</taxon>
        <taxon>Pseudonocardiales</taxon>
        <taxon>Pseudonocardiaceae</taxon>
        <taxon>Amycolatopsis</taxon>
    </lineage>
</organism>
<keyword evidence="3 5" id="KW-0238">DNA-binding</keyword>
<evidence type="ECO:0000256" key="2">
    <source>
        <dbReference type="ARBA" id="ARBA00022908"/>
    </source>
</evidence>
<comment type="caution">
    <text evidence="8">The sequence shown here is derived from an EMBL/GenBank/DDBJ whole genome shotgun (WGS) entry which is preliminary data.</text>
</comment>
<dbReference type="InterPro" id="IPR013762">
    <property type="entry name" value="Integrase-like_cat_sf"/>
</dbReference>
<dbReference type="InterPro" id="IPR010998">
    <property type="entry name" value="Integrase_recombinase_N"/>
</dbReference>
<reference evidence="8 9" key="1">
    <citation type="submission" date="2018-05" db="EMBL/GenBank/DDBJ databases">
        <title>Evolution of GPA BGCs.</title>
        <authorList>
            <person name="Waglechner N."/>
            <person name="Wright G.D."/>
        </authorList>
    </citation>
    <scope>NUCLEOTIDE SEQUENCE [LARGE SCALE GENOMIC DNA]</scope>
    <source>
        <strain evidence="8 9">DSM 5908</strain>
    </source>
</reference>
<dbReference type="Gene3D" id="1.10.443.10">
    <property type="entry name" value="Intergrase catalytic core"/>
    <property type="match status" value="1"/>
</dbReference>
<keyword evidence="9" id="KW-1185">Reference proteome</keyword>
<dbReference type="PANTHER" id="PTHR30629">
    <property type="entry name" value="PROPHAGE INTEGRASE"/>
    <property type="match status" value="1"/>
</dbReference>
<dbReference type="InterPro" id="IPR044068">
    <property type="entry name" value="CB"/>
</dbReference>
<dbReference type="EMBL" id="QHHU01000040">
    <property type="protein sequence ID" value="RSM40413.1"/>
    <property type="molecule type" value="Genomic_DNA"/>
</dbReference>
<dbReference type="Gene3D" id="1.10.150.130">
    <property type="match status" value="1"/>
</dbReference>
<evidence type="ECO:0000256" key="6">
    <source>
        <dbReference type="SAM" id="MobiDB-lite"/>
    </source>
</evidence>
<dbReference type="GO" id="GO:0015074">
    <property type="term" value="P:DNA integration"/>
    <property type="evidence" value="ECO:0007669"/>
    <property type="project" value="UniProtKB-KW"/>
</dbReference>
<evidence type="ECO:0000256" key="5">
    <source>
        <dbReference type="PROSITE-ProRule" id="PRU01248"/>
    </source>
</evidence>
<dbReference type="AlphaFoldDB" id="A0A428WBH4"/>
<evidence type="ECO:0000256" key="4">
    <source>
        <dbReference type="ARBA" id="ARBA00023172"/>
    </source>
</evidence>
<dbReference type="OrthoDB" id="4529782at2"/>
<proteinExistence type="inferred from homology"/>
<feature type="compositionally biased region" description="Basic residues" evidence="6">
    <location>
        <begin position="202"/>
        <end position="216"/>
    </location>
</feature>
<feature type="compositionally biased region" description="Basic and acidic residues" evidence="6">
    <location>
        <begin position="189"/>
        <end position="200"/>
    </location>
</feature>
<evidence type="ECO:0000256" key="3">
    <source>
        <dbReference type="ARBA" id="ARBA00023125"/>
    </source>
</evidence>
<dbReference type="Proteomes" id="UP000286716">
    <property type="component" value="Unassembled WGS sequence"/>
</dbReference>
<dbReference type="SUPFAM" id="SSF56349">
    <property type="entry name" value="DNA breaking-rejoining enzymes"/>
    <property type="match status" value="1"/>
</dbReference>
<name>A0A428WBH4_AMYBA</name>
<comment type="similarity">
    <text evidence="1">Belongs to the 'phage' integrase family.</text>
</comment>
<evidence type="ECO:0000313" key="8">
    <source>
        <dbReference type="EMBL" id="RSM40413.1"/>
    </source>
</evidence>
<dbReference type="PANTHER" id="PTHR30629:SF2">
    <property type="entry name" value="PROPHAGE INTEGRASE INTS-RELATED"/>
    <property type="match status" value="1"/>
</dbReference>
<keyword evidence="2" id="KW-0229">DNA integration</keyword>
<dbReference type="GO" id="GO:0003677">
    <property type="term" value="F:DNA binding"/>
    <property type="evidence" value="ECO:0007669"/>
    <property type="project" value="UniProtKB-UniRule"/>
</dbReference>
<evidence type="ECO:0000259" key="7">
    <source>
        <dbReference type="PROSITE" id="PS51900"/>
    </source>
</evidence>
<dbReference type="InterPro" id="IPR050808">
    <property type="entry name" value="Phage_Integrase"/>
</dbReference>
<accession>A0A428WBH4</accession>
<feature type="region of interest" description="Disordered" evidence="6">
    <location>
        <begin position="182"/>
        <end position="222"/>
    </location>
</feature>